<dbReference type="Pfam" id="PF13083">
    <property type="entry name" value="KH_KhpA-B"/>
    <property type="match status" value="1"/>
</dbReference>
<gene>
    <name evidence="3" type="primary">khpA</name>
    <name evidence="5" type="ORF">A3E29_00340</name>
</gene>
<keyword evidence="2 3" id="KW-0694">RNA-binding</keyword>
<dbReference type="GO" id="GO:0071555">
    <property type="term" value="P:cell wall organization"/>
    <property type="evidence" value="ECO:0007669"/>
    <property type="project" value="UniProtKB-KW"/>
</dbReference>
<sequence>MEQDQNLLETILRAIVNHPEQVEVTRHVDEMGVLLSAKLGEGDAGIVIGKEGRAIKAIRSVMNLVGRRSKARVSVRLNVPDLPRNEGSESASA</sequence>
<dbReference type="AlphaFoldDB" id="A0A1F5PJH0"/>
<keyword evidence="1 3" id="KW-0963">Cytoplasm</keyword>
<dbReference type="Gene3D" id="3.30.300.20">
    <property type="match status" value="1"/>
</dbReference>
<dbReference type="PANTHER" id="PTHR34654">
    <property type="entry name" value="UPF0109 PROTEIN SCO5592"/>
    <property type="match status" value="1"/>
</dbReference>
<comment type="subcellular location">
    <subcellularLocation>
        <location evidence="3">Cytoplasm</location>
    </subcellularLocation>
</comment>
<keyword evidence="3" id="KW-0133">Cell shape</keyword>
<evidence type="ECO:0000256" key="2">
    <source>
        <dbReference type="ARBA" id="ARBA00022884"/>
    </source>
</evidence>
<name>A0A1F5PJH0_9BACT</name>
<dbReference type="InterPro" id="IPR004044">
    <property type="entry name" value="KH_dom_type_2"/>
</dbReference>
<dbReference type="PANTHER" id="PTHR34654:SF1">
    <property type="entry name" value="RNA-BINDING PROTEIN KHPA"/>
    <property type="match status" value="1"/>
</dbReference>
<comment type="caution">
    <text evidence="5">The sequence shown here is derived from an EMBL/GenBank/DDBJ whole genome shotgun (WGS) entry which is preliminary data.</text>
</comment>
<evidence type="ECO:0000313" key="6">
    <source>
        <dbReference type="Proteomes" id="UP000177682"/>
    </source>
</evidence>
<evidence type="ECO:0000259" key="4">
    <source>
        <dbReference type="PROSITE" id="PS50823"/>
    </source>
</evidence>
<dbReference type="PROSITE" id="PS50823">
    <property type="entry name" value="KH_TYPE_2"/>
    <property type="match status" value="1"/>
</dbReference>
<accession>A0A1F5PJH0</accession>
<keyword evidence="3" id="KW-0961">Cell wall biogenesis/degradation</keyword>
<feature type="domain" description="KH type-2" evidence="4">
    <location>
        <begin position="3"/>
        <end position="83"/>
    </location>
</feature>
<organism evidence="5 6">
    <name type="scientific">Candidatus Doudnabacteria bacterium RIFCSPHIGHO2_12_FULL_48_16</name>
    <dbReference type="NCBI Taxonomy" id="1817838"/>
    <lineage>
        <taxon>Bacteria</taxon>
        <taxon>Candidatus Doudnaibacteriota</taxon>
    </lineage>
</organism>
<evidence type="ECO:0000313" key="5">
    <source>
        <dbReference type="EMBL" id="OGE89822.1"/>
    </source>
</evidence>
<dbReference type="SUPFAM" id="SSF54814">
    <property type="entry name" value="Prokaryotic type KH domain (KH-domain type II)"/>
    <property type="match status" value="1"/>
</dbReference>
<dbReference type="GO" id="GO:0005737">
    <property type="term" value="C:cytoplasm"/>
    <property type="evidence" value="ECO:0007669"/>
    <property type="project" value="UniProtKB-SubCell"/>
</dbReference>
<comment type="subunit">
    <text evidence="3">Forms a complex with KhpB.</text>
</comment>
<dbReference type="InterPro" id="IPR009019">
    <property type="entry name" value="KH_sf_prok-type"/>
</dbReference>
<dbReference type="InterPro" id="IPR015946">
    <property type="entry name" value="KH_dom-like_a/b"/>
</dbReference>
<dbReference type="CDD" id="cd22533">
    <property type="entry name" value="KH-II_YlqC-like"/>
    <property type="match status" value="1"/>
</dbReference>
<reference evidence="5 6" key="1">
    <citation type="journal article" date="2016" name="Nat. Commun.">
        <title>Thousands of microbial genomes shed light on interconnected biogeochemical processes in an aquifer system.</title>
        <authorList>
            <person name="Anantharaman K."/>
            <person name="Brown C.T."/>
            <person name="Hug L.A."/>
            <person name="Sharon I."/>
            <person name="Castelle C.J."/>
            <person name="Probst A.J."/>
            <person name="Thomas B.C."/>
            <person name="Singh A."/>
            <person name="Wilkins M.J."/>
            <person name="Karaoz U."/>
            <person name="Brodie E.L."/>
            <person name="Williams K.H."/>
            <person name="Hubbard S.S."/>
            <person name="Banfield J.F."/>
        </authorList>
    </citation>
    <scope>NUCLEOTIDE SEQUENCE [LARGE SCALE GENOMIC DNA]</scope>
</reference>
<dbReference type="Proteomes" id="UP000177682">
    <property type="component" value="Unassembled WGS sequence"/>
</dbReference>
<comment type="similarity">
    <text evidence="3">Belongs to the KhpA RNA-binding protein family.</text>
</comment>
<dbReference type="GO" id="GO:0008360">
    <property type="term" value="P:regulation of cell shape"/>
    <property type="evidence" value="ECO:0007669"/>
    <property type="project" value="UniProtKB-KW"/>
</dbReference>
<protein>
    <recommendedName>
        <fullName evidence="3">RNA-binding protein KhpA</fullName>
    </recommendedName>
    <alternativeName>
        <fullName evidence="3">KH-domain protein A</fullName>
    </alternativeName>
</protein>
<dbReference type="GO" id="GO:0009252">
    <property type="term" value="P:peptidoglycan biosynthetic process"/>
    <property type="evidence" value="ECO:0007669"/>
    <property type="project" value="UniProtKB-UniRule"/>
</dbReference>
<dbReference type="EMBL" id="MFEY01000008">
    <property type="protein sequence ID" value="OGE89822.1"/>
    <property type="molecule type" value="Genomic_DNA"/>
</dbReference>
<dbReference type="GO" id="GO:0003723">
    <property type="term" value="F:RNA binding"/>
    <property type="evidence" value="ECO:0007669"/>
    <property type="project" value="UniProtKB-UniRule"/>
</dbReference>
<evidence type="ECO:0000256" key="1">
    <source>
        <dbReference type="ARBA" id="ARBA00022490"/>
    </source>
</evidence>
<dbReference type="HAMAP" id="MF_00088">
    <property type="entry name" value="KhpA"/>
    <property type="match status" value="1"/>
</dbReference>
<comment type="function">
    <text evidence="3">A probable RNA chaperone. Forms a complex with KhpB which binds to cellular RNA and controls its expression. Plays a role in peptidoglycan (PG) homeostasis and cell length regulation.</text>
</comment>
<evidence type="ECO:0000256" key="3">
    <source>
        <dbReference type="HAMAP-Rule" id="MF_00088"/>
    </source>
</evidence>
<dbReference type="InterPro" id="IPR020627">
    <property type="entry name" value="KhpA"/>
</dbReference>
<keyword evidence="3" id="KW-0143">Chaperone</keyword>
<proteinExistence type="inferred from homology"/>